<evidence type="ECO:0000256" key="1">
    <source>
        <dbReference type="SAM" id="SignalP"/>
    </source>
</evidence>
<dbReference type="InterPro" id="IPR029058">
    <property type="entry name" value="AB_hydrolase_fold"/>
</dbReference>
<sequence length="293" mass="34173">MKSVSVFLLLLYVSVNSWAQSEEEIQNEIEIESFNYQCGTDSARGIEFKYCYRKSSATNNDDIVYFFHGLYGSEKSWHRQFWGTWFIQKWWYFRGYQPRVVSISFGPKWLLVNNKKYPLLPLFTQEIMPMMEKRMGGLRRGKRHVIGQSMGGFNATQIALRNPGMFSRVALLCPAITHIGPYDSEKDIHKYVARTGAKLRLVKKMLNISRSIFLNKQDWDLHNPFNLLKKYNSSKRAKFYLSTGMIDGYGFQEGSKDFYDMAHGKSFLSRWVPVPGGHCNFNRKNTAYFIMGD</sequence>
<evidence type="ECO:0008006" key="4">
    <source>
        <dbReference type="Google" id="ProtNLM"/>
    </source>
</evidence>
<dbReference type="OrthoDB" id="9150935at2"/>
<dbReference type="Pfam" id="PF00756">
    <property type="entry name" value="Esterase"/>
    <property type="match status" value="1"/>
</dbReference>
<accession>A0A150WE94</accession>
<reference evidence="2 3" key="1">
    <citation type="submission" date="2016-03" db="EMBL/GenBank/DDBJ databases">
        <authorList>
            <person name="Ploux O."/>
        </authorList>
    </citation>
    <scope>NUCLEOTIDE SEQUENCE [LARGE SCALE GENOMIC DNA]</scope>
    <source>
        <strain evidence="2 3">BER2</strain>
    </source>
</reference>
<dbReference type="AlphaFoldDB" id="A0A150WE94"/>
<dbReference type="RefSeq" id="WP_063244610.1">
    <property type="nucleotide sequence ID" value="NZ_CP168967.1"/>
</dbReference>
<dbReference type="Gene3D" id="3.40.50.1820">
    <property type="entry name" value="alpha/beta hydrolase"/>
    <property type="match status" value="1"/>
</dbReference>
<proteinExistence type="predicted"/>
<evidence type="ECO:0000313" key="2">
    <source>
        <dbReference type="EMBL" id="KYG61249.1"/>
    </source>
</evidence>
<dbReference type="Proteomes" id="UP000075391">
    <property type="component" value="Unassembled WGS sequence"/>
</dbReference>
<keyword evidence="1" id="KW-0732">Signal</keyword>
<comment type="caution">
    <text evidence="2">The sequence shown here is derived from an EMBL/GenBank/DDBJ whole genome shotgun (WGS) entry which is preliminary data.</text>
</comment>
<feature type="chain" id="PRO_5007572385" description="Esterase" evidence="1">
    <location>
        <begin position="20"/>
        <end position="293"/>
    </location>
</feature>
<dbReference type="InterPro" id="IPR000801">
    <property type="entry name" value="Esterase-like"/>
</dbReference>
<organism evidence="2 3">
    <name type="scientific">Bdellovibrio bacteriovorus</name>
    <dbReference type="NCBI Taxonomy" id="959"/>
    <lineage>
        <taxon>Bacteria</taxon>
        <taxon>Pseudomonadati</taxon>
        <taxon>Bdellovibrionota</taxon>
        <taxon>Bdellovibrionia</taxon>
        <taxon>Bdellovibrionales</taxon>
        <taxon>Pseudobdellovibrionaceae</taxon>
        <taxon>Bdellovibrio</taxon>
    </lineage>
</organism>
<dbReference type="EMBL" id="LUKF01000017">
    <property type="protein sequence ID" value="KYG61249.1"/>
    <property type="molecule type" value="Genomic_DNA"/>
</dbReference>
<evidence type="ECO:0000313" key="3">
    <source>
        <dbReference type="Proteomes" id="UP000075391"/>
    </source>
</evidence>
<feature type="signal peptide" evidence="1">
    <location>
        <begin position="1"/>
        <end position="19"/>
    </location>
</feature>
<dbReference type="SUPFAM" id="SSF53474">
    <property type="entry name" value="alpha/beta-Hydrolases"/>
    <property type="match status" value="1"/>
</dbReference>
<protein>
    <recommendedName>
        <fullName evidence="4">Esterase</fullName>
    </recommendedName>
</protein>
<name>A0A150WE94_BDEBC</name>
<gene>
    <name evidence="2" type="ORF">AZI85_09925</name>
</gene>